<reference evidence="1" key="1">
    <citation type="submission" date="2024-12" db="EMBL/GenBank/DDBJ databases">
        <authorList>
            <person name="Wu N."/>
        </authorList>
    </citation>
    <scope>NUCLEOTIDE SEQUENCE</scope>
    <source>
        <strain evidence="1">P15</strain>
    </source>
</reference>
<keyword evidence="2" id="KW-1185">Reference proteome</keyword>
<comment type="caution">
    <text evidence="1">The sequence shown here is derived from an EMBL/GenBank/DDBJ whole genome shotgun (WGS) entry which is preliminary data.</text>
</comment>
<accession>A0ACC7NXG2</accession>
<organism evidence="1 2">
    <name type="scientific">Paenibacillus mesotrionivorans</name>
    <dbReference type="NCBI Taxonomy" id="3160968"/>
    <lineage>
        <taxon>Bacteria</taxon>
        <taxon>Bacillati</taxon>
        <taxon>Bacillota</taxon>
        <taxon>Bacilli</taxon>
        <taxon>Bacillales</taxon>
        <taxon>Paenibacillaceae</taxon>
        <taxon>Paenibacillus</taxon>
    </lineage>
</organism>
<evidence type="ECO:0000313" key="1">
    <source>
        <dbReference type="EMBL" id="MFM9329077.1"/>
    </source>
</evidence>
<name>A0ACC7NXG2_9BACL</name>
<dbReference type="Proteomes" id="UP001631969">
    <property type="component" value="Unassembled WGS sequence"/>
</dbReference>
<protein>
    <submittedName>
        <fullName evidence="1">Recombinase family protein</fullName>
    </submittedName>
</protein>
<sequence length="533" mass="61492">MKVAIYVRVSSEHQAEKELSIPAQMKAIQQYCQERGHIIVNEFIEKGKSAKTDDRPEFQKMIAIAKRSSRPFEAILVHKFDRFSRNRDDHVIYKSLLAKVGVKVFSVIEQTEAETPQDKLLEGMLEIMSEFFNANLAVEVRKGMSQNAKQGYNNGGTPPYGYRTEHIAMKAQKTKAVWVLGSREEIDIVRYIFNQYAYEGMGYTKIASELNRQQIPSQKGGTWSSSTIRAIIFNEAYIGRRCWNKQEYQTKGVKWRDRSEWIIKDNAHPPIITTEVFEACQAKAKERQNGGGETHKSYDRKPSPPFWLRGIMTCDKCGTPMVGNSTSSKVKGGKRQYYVCGGYLRKGKEYCPYVGWNKEKVEEIVANRMRIALMRLLMNDNLENELKQHYMDSNHHKVAQKVNLENEIDFLTKRIQLLEQDMLAGKSKSYHKEMLDEMQSDLAHKAGEHARLSANWVEFDMSEEVIAAIRYDIQTFLGLLDQEIMNPQLLHTMARKYISKLTVNRDTGKLYLTIQIAGEEAVLYEKTMVSDWQ</sequence>
<proteinExistence type="predicted"/>
<gene>
    <name evidence="1" type="ORF">ACI1P1_12340</name>
</gene>
<dbReference type="EMBL" id="JBJURJ010000007">
    <property type="protein sequence ID" value="MFM9329077.1"/>
    <property type="molecule type" value="Genomic_DNA"/>
</dbReference>
<evidence type="ECO:0000313" key="2">
    <source>
        <dbReference type="Proteomes" id="UP001631969"/>
    </source>
</evidence>